<dbReference type="Proteomes" id="UP000192660">
    <property type="component" value="Unassembled WGS sequence"/>
</dbReference>
<proteinExistence type="predicted"/>
<name>A0A1W1WDY2_SULTA</name>
<sequence length="283" mass="31237">MWKQMGHWGLPVILSSGLLALPSLGTINLNISPVATQNVTAKVYQSVPRYPHSVAVIAPPISSPFAAPLVLGAENHLSKLWQLPTSYDHAENWYMHEMEKEGYHLISQAMSSLAHSESLTYGLLFAQGPQETTQVAINFLPLNAHTTNMQYIVAELPVPSRPQSSRMAPVSAVREITVHYRAWRYGSPLQSFTLNNPKTIAPVVDLLNHLPVLPPELFHCAADFGQGATLIVHFRNGKQWVIRDNAACDSVQIPHAPALQDVHSSLYHLLGQDAKKFTTKGTF</sequence>
<dbReference type="RefSeq" id="WP_084661110.1">
    <property type="nucleotide sequence ID" value="NZ_FWWY01000001.1"/>
</dbReference>
<reference evidence="2" key="1">
    <citation type="submission" date="2017-04" db="EMBL/GenBank/DDBJ databases">
        <authorList>
            <person name="Varghese N."/>
            <person name="Submissions S."/>
        </authorList>
    </citation>
    <scope>NUCLEOTIDE SEQUENCE [LARGE SCALE GENOMIC DNA]</scope>
    <source>
        <strain evidence="2">DSM 9293</strain>
    </source>
</reference>
<dbReference type="AlphaFoldDB" id="A0A1W1WDY2"/>
<keyword evidence="2" id="KW-1185">Reference proteome</keyword>
<dbReference type="OrthoDB" id="2083751at2"/>
<dbReference type="EMBL" id="FWWY01000001">
    <property type="protein sequence ID" value="SMC03933.1"/>
    <property type="molecule type" value="Genomic_DNA"/>
</dbReference>
<evidence type="ECO:0000313" key="1">
    <source>
        <dbReference type="EMBL" id="SMC03933.1"/>
    </source>
</evidence>
<protein>
    <submittedName>
        <fullName evidence="1">Uncharacterized protein</fullName>
    </submittedName>
</protein>
<gene>
    <name evidence="1" type="ORF">SAMN00768000_1364</name>
</gene>
<accession>A0A1W1WDY2</accession>
<evidence type="ECO:0000313" key="2">
    <source>
        <dbReference type="Proteomes" id="UP000192660"/>
    </source>
</evidence>
<organism evidence="1 2">
    <name type="scientific">Sulfobacillus thermosulfidooxidans (strain DSM 9293 / VKM B-1269 / AT-1)</name>
    <dbReference type="NCBI Taxonomy" id="929705"/>
    <lineage>
        <taxon>Bacteria</taxon>
        <taxon>Bacillati</taxon>
        <taxon>Bacillota</taxon>
        <taxon>Clostridia</taxon>
        <taxon>Eubacteriales</taxon>
        <taxon>Clostridiales Family XVII. Incertae Sedis</taxon>
        <taxon>Sulfobacillus</taxon>
    </lineage>
</organism>